<comment type="caution">
    <text evidence="9">The sequence shown here is derived from an EMBL/GenBank/DDBJ whole genome shotgun (WGS) entry which is preliminary data.</text>
</comment>
<feature type="domain" description="ABC transmembrane type-1" evidence="8">
    <location>
        <begin position="102"/>
        <end position="309"/>
    </location>
</feature>
<evidence type="ECO:0000259" key="8">
    <source>
        <dbReference type="PROSITE" id="PS50928"/>
    </source>
</evidence>
<comment type="similarity">
    <text evidence="7">Belongs to the binding-protein-dependent transport system permease family.</text>
</comment>
<keyword evidence="10" id="KW-1185">Reference proteome</keyword>
<dbReference type="AlphaFoldDB" id="A0A9C7LAA7"/>
<dbReference type="Proteomes" id="UP000789845">
    <property type="component" value="Unassembled WGS sequence"/>
</dbReference>
<feature type="transmembrane region" description="Helical" evidence="7">
    <location>
        <begin position="190"/>
        <end position="209"/>
    </location>
</feature>
<keyword evidence="4 7" id="KW-0812">Transmembrane</keyword>
<keyword evidence="5 7" id="KW-1133">Transmembrane helix</keyword>
<reference evidence="9" key="1">
    <citation type="submission" date="2021-10" db="EMBL/GenBank/DDBJ databases">
        <authorList>
            <person name="Criscuolo A."/>
        </authorList>
    </citation>
    <scope>NUCLEOTIDE SEQUENCE</scope>
    <source>
        <strain evidence="9">CIP111885</strain>
    </source>
</reference>
<proteinExistence type="inferred from homology"/>
<dbReference type="GO" id="GO:0055085">
    <property type="term" value="P:transmembrane transport"/>
    <property type="evidence" value="ECO:0007669"/>
    <property type="project" value="InterPro"/>
</dbReference>
<dbReference type="EMBL" id="CAKJTG010000004">
    <property type="protein sequence ID" value="CAG9607260.1"/>
    <property type="molecule type" value="Genomic_DNA"/>
</dbReference>
<feature type="transmembrane region" description="Helical" evidence="7">
    <location>
        <begin position="12"/>
        <end position="32"/>
    </location>
</feature>
<evidence type="ECO:0000256" key="5">
    <source>
        <dbReference type="ARBA" id="ARBA00022989"/>
    </source>
</evidence>
<dbReference type="InterPro" id="IPR045621">
    <property type="entry name" value="BPD_transp_1_N"/>
</dbReference>
<dbReference type="InterPro" id="IPR035906">
    <property type="entry name" value="MetI-like_sf"/>
</dbReference>
<dbReference type="Pfam" id="PF19300">
    <property type="entry name" value="BPD_transp_1_N"/>
    <property type="match status" value="1"/>
</dbReference>
<feature type="transmembrane region" description="Helical" evidence="7">
    <location>
        <begin position="106"/>
        <end position="129"/>
    </location>
</feature>
<keyword evidence="3" id="KW-1003">Cell membrane</keyword>
<dbReference type="RefSeq" id="WP_230495525.1">
    <property type="nucleotide sequence ID" value="NZ_CAKJTG010000004.1"/>
</dbReference>
<feature type="transmembrane region" description="Helical" evidence="7">
    <location>
        <begin position="290"/>
        <end position="316"/>
    </location>
</feature>
<evidence type="ECO:0000313" key="9">
    <source>
        <dbReference type="EMBL" id="CAG9607260.1"/>
    </source>
</evidence>
<dbReference type="SUPFAM" id="SSF161098">
    <property type="entry name" value="MetI-like"/>
    <property type="match status" value="1"/>
</dbReference>
<dbReference type="Gene3D" id="1.10.3720.10">
    <property type="entry name" value="MetI-like"/>
    <property type="match status" value="1"/>
</dbReference>
<dbReference type="Pfam" id="PF00528">
    <property type="entry name" value="BPD_transp_1"/>
    <property type="match status" value="1"/>
</dbReference>
<sequence>MSLRIFIVRRIIQSVPLLFIISIISYLLMSLAPGDVVAMFEDPAATHLATQLIRDRVLERLGLDVPIHIQYFNWLKGVVLEGNFGYSFLDGQPVIHKIVERIPATLWLTVTAIILSLVISIPIGVYTAVKRNSFWDLLFSFNSYLGISSPAFFVALLGIIVFSLNLGWLPVSGMRVVYDHFDFFDRIEHLILPASVLAFGMIASNTRFIRSSMLEVINQDYIQTARAKGVSEFKVIAKHALRNALLPIITVIAMQLPMILGGAFIIEYIFGWPGLGRLGVMAVFMRDYPIIMGTTMMVSVGVILCNLLADVMYAVVDPRIRFQKS</sequence>
<dbReference type="CDD" id="cd06261">
    <property type="entry name" value="TM_PBP2"/>
    <property type="match status" value="1"/>
</dbReference>
<feature type="transmembrane region" description="Helical" evidence="7">
    <location>
        <begin position="150"/>
        <end position="170"/>
    </location>
</feature>
<keyword evidence="2 7" id="KW-0813">Transport</keyword>
<evidence type="ECO:0000313" key="10">
    <source>
        <dbReference type="Proteomes" id="UP000789845"/>
    </source>
</evidence>
<comment type="subcellular location">
    <subcellularLocation>
        <location evidence="1 7">Cell membrane</location>
        <topology evidence="1 7">Multi-pass membrane protein</topology>
    </subcellularLocation>
</comment>
<dbReference type="PROSITE" id="PS50928">
    <property type="entry name" value="ABC_TM1"/>
    <property type="match status" value="1"/>
</dbReference>
<keyword evidence="6 7" id="KW-0472">Membrane</keyword>
<evidence type="ECO:0000256" key="4">
    <source>
        <dbReference type="ARBA" id="ARBA00022692"/>
    </source>
</evidence>
<evidence type="ECO:0000256" key="3">
    <source>
        <dbReference type="ARBA" id="ARBA00022475"/>
    </source>
</evidence>
<dbReference type="GO" id="GO:0005886">
    <property type="term" value="C:plasma membrane"/>
    <property type="evidence" value="ECO:0007669"/>
    <property type="project" value="UniProtKB-SubCell"/>
</dbReference>
<dbReference type="PANTHER" id="PTHR43163:SF6">
    <property type="entry name" value="DIPEPTIDE TRANSPORT SYSTEM PERMEASE PROTEIN DPPB-RELATED"/>
    <property type="match status" value="1"/>
</dbReference>
<dbReference type="InterPro" id="IPR000515">
    <property type="entry name" value="MetI-like"/>
</dbReference>
<gene>
    <name evidence="9" type="primary">gsiC_2</name>
    <name evidence="9" type="ORF">NEOCIP111885_00950</name>
</gene>
<dbReference type="PANTHER" id="PTHR43163">
    <property type="entry name" value="DIPEPTIDE TRANSPORT SYSTEM PERMEASE PROTEIN DPPB-RELATED"/>
    <property type="match status" value="1"/>
</dbReference>
<evidence type="ECO:0000256" key="6">
    <source>
        <dbReference type="ARBA" id="ARBA00023136"/>
    </source>
</evidence>
<evidence type="ECO:0000256" key="1">
    <source>
        <dbReference type="ARBA" id="ARBA00004651"/>
    </source>
</evidence>
<evidence type="ECO:0000256" key="7">
    <source>
        <dbReference type="RuleBase" id="RU363032"/>
    </source>
</evidence>
<accession>A0A9C7LAA7</accession>
<evidence type="ECO:0000256" key="2">
    <source>
        <dbReference type="ARBA" id="ARBA00022448"/>
    </source>
</evidence>
<protein>
    <submittedName>
        <fullName evidence="9">Glutathione transport system permease protein GsiC</fullName>
    </submittedName>
</protein>
<feature type="transmembrane region" description="Helical" evidence="7">
    <location>
        <begin position="244"/>
        <end position="270"/>
    </location>
</feature>
<organism evidence="9 10">
    <name type="scientific">Pseudoneobacillus rhizosphaerae</name>
    <dbReference type="NCBI Taxonomy" id="2880968"/>
    <lineage>
        <taxon>Bacteria</taxon>
        <taxon>Bacillati</taxon>
        <taxon>Bacillota</taxon>
        <taxon>Bacilli</taxon>
        <taxon>Bacillales</taxon>
        <taxon>Bacillaceae</taxon>
        <taxon>Pseudoneobacillus</taxon>
    </lineage>
</organism>
<name>A0A9C7LAA7_9BACI</name>